<feature type="compositionally biased region" description="Low complexity" evidence="1">
    <location>
        <begin position="42"/>
        <end position="55"/>
    </location>
</feature>
<feature type="region of interest" description="Disordered" evidence="1">
    <location>
        <begin position="109"/>
        <end position="137"/>
    </location>
</feature>
<keyword evidence="3" id="KW-1185">Reference proteome</keyword>
<gene>
    <name evidence="2" type="ORF">ODALV1_LOCUS24032</name>
</gene>
<dbReference type="EMBL" id="CAXLJM020000086">
    <property type="protein sequence ID" value="CAL8131108.1"/>
    <property type="molecule type" value="Genomic_DNA"/>
</dbReference>
<dbReference type="Proteomes" id="UP001642540">
    <property type="component" value="Unassembled WGS sequence"/>
</dbReference>
<feature type="compositionally biased region" description="Basic and acidic residues" evidence="1">
    <location>
        <begin position="57"/>
        <end position="67"/>
    </location>
</feature>
<protein>
    <recommendedName>
        <fullName evidence="4">C2H2-type domain-containing protein</fullName>
    </recommendedName>
</protein>
<evidence type="ECO:0000313" key="2">
    <source>
        <dbReference type="EMBL" id="CAL8131108.1"/>
    </source>
</evidence>
<evidence type="ECO:0000256" key="1">
    <source>
        <dbReference type="SAM" id="MobiDB-lite"/>
    </source>
</evidence>
<proteinExistence type="predicted"/>
<feature type="region of interest" description="Disordered" evidence="1">
    <location>
        <begin position="25"/>
        <end position="67"/>
    </location>
</feature>
<reference evidence="2 3" key="1">
    <citation type="submission" date="2024-08" db="EMBL/GenBank/DDBJ databases">
        <authorList>
            <person name="Cucini C."/>
            <person name="Frati F."/>
        </authorList>
    </citation>
    <scope>NUCLEOTIDE SEQUENCE [LARGE SCALE GENOMIC DNA]</scope>
</reference>
<sequence length="207" mass="23504">MSQPPKFPQETRILNEDCIDLVSIDGDNHEHNPSFVDGPAISPSSLSVCRSSTSSLEQREAEEKPKVEVEKLREEVMDLAGVVTKMNYLIKNNNKRILELEKQQEKAESVSKNVKMAMGESSSQKSNRDDGEKASTSTSNSAKVLKCFESNCYMKFASELSRNEHTTKAHSYKMLQDGRFKCSFGGNDCNGTFQNKTKFWEHYWEEQ</sequence>
<evidence type="ECO:0000313" key="3">
    <source>
        <dbReference type="Proteomes" id="UP001642540"/>
    </source>
</evidence>
<organism evidence="2 3">
    <name type="scientific">Orchesella dallaii</name>
    <dbReference type="NCBI Taxonomy" id="48710"/>
    <lineage>
        <taxon>Eukaryota</taxon>
        <taxon>Metazoa</taxon>
        <taxon>Ecdysozoa</taxon>
        <taxon>Arthropoda</taxon>
        <taxon>Hexapoda</taxon>
        <taxon>Collembola</taxon>
        <taxon>Entomobryomorpha</taxon>
        <taxon>Entomobryoidea</taxon>
        <taxon>Orchesellidae</taxon>
        <taxon>Orchesellinae</taxon>
        <taxon>Orchesella</taxon>
    </lineage>
</organism>
<accession>A0ABP1RMR5</accession>
<evidence type="ECO:0008006" key="4">
    <source>
        <dbReference type="Google" id="ProtNLM"/>
    </source>
</evidence>
<comment type="caution">
    <text evidence="2">The sequence shown here is derived from an EMBL/GenBank/DDBJ whole genome shotgun (WGS) entry which is preliminary data.</text>
</comment>
<name>A0ABP1RMR5_9HEXA</name>